<dbReference type="STRING" id="4533.J3L2H7"/>
<dbReference type="GO" id="GO:0010143">
    <property type="term" value="P:cutin biosynthetic process"/>
    <property type="evidence" value="ECO:0007669"/>
    <property type="project" value="TreeGrafter"/>
</dbReference>
<evidence type="ECO:0000256" key="3">
    <source>
        <dbReference type="SAM" id="MobiDB-lite"/>
    </source>
</evidence>
<dbReference type="Gene3D" id="3.40.395.10">
    <property type="entry name" value="Adenoviral Proteinase, Chain A"/>
    <property type="match status" value="1"/>
</dbReference>
<reference evidence="5" key="2">
    <citation type="submission" date="2013-04" db="UniProtKB">
        <authorList>
            <consortium name="EnsemblPlants"/>
        </authorList>
    </citation>
    <scope>IDENTIFICATION</scope>
</reference>
<evidence type="ECO:0000256" key="1">
    <source>
        <dbReference type="ARBA" id="ARBA00004370"/>
    </source>
</evidence>
<comment type="subcellular location">
    <subcellularLocation>
        <location evidence="1">Membrane</location>
    </subcellularLocation>
</comment>
<dbReference type="InterPro" id="IPR058352">
    <property type="entry name" value="DUF8039"/>
</dbReference>
<proteinExistence type="predicted"/>
<dbReference type="GO" id="GO:0016791">
    <property type="term" value="F:phosphatase activity"/>
    <property type="evidence" value="ECO:0007669"/>
    <property type="project" value="TreeGrafter"/>
</dbReference>
<dbReference type="SUPFAM" id="SSF69593">
    <property type="entry name" value="Glycerol-3-phosphate (1)-acyltransferase"/>
    <property type="match status" value="1"/>
</dbReference>
<dbReference type="Pfam" id="PF26133">
    <property type="entry name" value="DUF8039"/>
    <property type="match status" value="1"/>
</dbReference>
<dbReference type="PANTHER" id="PTHR15486:SF0">
    <property type="entry name" value="GLYCEROL-3-PHOSPHATE ACYLTRANSFERASE 1"/>
    <property type="match status" value="1"/>
</dbReference>
<dbReference type="eggNOG" id="ENOG502QWBX">
    <property type="taxonomic scope" value="Eukaryota"/>
</dbReference>
<dbReference type="HOGENOM" id="CLU_371169_0_0_1"/>
<feature type="domain" description="DUF8039" evidence="4">
    <location>
        <begin position="225"/>
        <end position="315"/>
    </location>
</feature>
<dbReference type="GO" id="GO:0016020">
    <property type="term" value="C:membrane"/>
    <property type="evidence" value="ECO:0007669"/>
    <property type="project" value="UniProtKB-SubCell"/>
</dbReference>
<dbReference type="PANTHER" id="PTHR15486">
    <property type="entry name" value="ANCIENT UBIQUITOUS PROTEIN"/>
    <property type="match status" value="1"/>
</dbReference>
<feature type="compositionally biased region" description="Low complexity" evidence="3">
    <location>
        <begin position="8"/>
        <end position="19"/>
    </location>
</feature>
<dbReference type="EnsemblPlants" id="OB01G34330.1">
    <property type="protein sequence ID" value="OB01G34330.1"/>
    <property type="gene ID" value="OB01G34330"/>
</dbReference>
<name>J3L2H7_ORYBR</name>
<protein>
    <recommendedName>
        <fullName evidence="4">DUF8039 domain-containing protein</fullName>
    </recommendedName>
</protein>
<dbReference type="Proteomes" id="UP000006038">
    <property type="component" value="Chromosome 1"/>
</dbReference>
<reference evidence="5" key="1">
    <citation type="journal article" date="2013" name="Nat. Commun.">
        <title>Whole-genome sequencing of Oryza brachyantha reveals mechanisms underlying Oryza genome evolution.</title>
        <authorList>
            <person name="Chen J."/>
            <person name="Huang Q."/>
            <person name="Gao D."/>
            <person name="Wang J."/>
            <person name="Lang Y."/>
            <person name="Liu T."/>
            <person name="Li B."/>
            <person name="Bai Z."/>
            <person name="Luis Goicoechea J."/>
            <person name="Liang C."/>
            <person name="Chen C."/>
            <person name="Zhang W."/>
            <person name="Sun S."/>
            <person name="Liao Y."/>
            <person name="Zhang X."/>
            <person name="Yang L."/>
            <person name="Song C."/>
            <person name="Wang M."/>
            <person name="Shi J."/>
            <person name="Liu G."/>
            <person name="Liu J."/>
            <person name="Zhou H."/>
            <person name="Zhou W."/>
            <person name="Yu Q."/>
            <person name="An N."/>
            <person name="Chen Y."/>
            <person name="Cai Q."/>
            <person name="Wang B."/>
            <person name="Liu B."/>
            <person name="Min J."/>
            <person name="Huang Y."/>
            <person name="Wu H."/>
            <person name="Li Z."/>
            <person name="Zhang Y."/>
            <person name="Yin Y."/>
            <person name="Song W."/>
            <person name="Jiang J."/>
            <person name="Jackson S.A."/>
            <person name="Wing R.A."/>
            <person name="Wang J."/>
            <person name="Chen M."/>
        </authorList>
    </citation>
    <scope>NUCLEOTIDE SEQUENCE [LARGE SCALE GENOMIC DNA]</scope>
    <source>
        <strain evidence="5">cv. IRGC 101232</strain>
    </source>
</reference>
<dbReference type="SUPFAM" id="SSF54001">
    <property type="entry name" value="Cysteine proteinases"/>
    <property type="match status" value="1"/>
</dbReference>
<sequence length="750" mass="83583">MSDNQDITTSAGTSATTGGRPPKSRNRLPESKLTITVVDLNGNPTQPPTITSNFASSCGVVARECIGILQKTFKEVLQEEKEFAWEKLKEKFDYPPEAGLALKRQVLIKIDSSWKKFKSMLVNESMERIPKLKNSPEFVNISDDHKRLQARNVHPHLLGTGGYIGKTDRWAEEDEAARRSGGPVSFADLEEERARNWARARAKKNPDDTLMFPNQADADVFRQMQLFADISPCVLQVRVMAKFSSDAAEGLVFKPSKTIRVHGAQLLDGHAKVQVDRVLDGWATFPLEHPPIDEILTLDAAKGTYIQWPKHDIIIRMKPKAPPIPEPMDSMPPPDEPNVEVSIGQALTDPHFGSGPALETIVRASSSPSMTYQKKYTKGRRWGKGSKKPALAKKLDMGKRAVPSGVSNKGKAKQFVLGWRLVDDLALTLVGQACQDLHAWYMTTTSSKCQNMDESVVGSHGCEPFLSPMAMFVVGFNDLWDLFNLTQLDTGLLKCYSLRHWILICICPKWNMVYYLNSAISPIYTWIPIKEALERAWEPYVTKGGKHDAKRSGLTHKFDFPIAQQTGLMCGFHVCHHMSNLSQQVNTFDPECRLLRDRYPKPLIFHDGHLAFLPTPSAVLAFFLFPPLGVTLSVIRISIGIVVSYKISFSAGAVFGVRFRTSGLRALEPGVKRRGILYVCTHRTLVDPIMLTAALQKPVPTMTYSLSQLSEIIAPISTVRLTRDRVRDAETMSCLLEHGDLTVCPEGTTC</sequence>
<feature type="region of interest" description="Disordered" evidence="3">
    <location>
        <begin position="1"/>
        <end position="28"/>
    </location>
</feature>
<evidence type="ECO:0000256" key="2">
    <source>
        <dbReference type="ARBA" id="ARBA00023136"/>
    </source>
</evidence>
<evidence type="ECO:0000313" key="6">
    <source>
        <dbReference type="Proteomes" id="UP000006038"/>
    </source>
</evidence>
<dbReference type="AlphaFoldDB" id="J3L2H7"/>
<evidence type="ECO:0000313" key="5">
    <source>
        <dbReference type="EnsemblPlants" id="OB01G34330.1"/>
    </source>
</evidence>
<evidence type="ECO:0000259" key="4">
    <source>
        <dbReference type="Pfam" id="PF26133"/>
    </source>
</evidence>
<keyword evidence="2" id="KW-0472">Membrane</keyword>
<dbReference type="OMA" id="REIICHD"/>
<keyword evidence="6" id="KW-1185">Reference proteome</keyword>
<dbReference type="GO" id="GO:0090447">
    <property type="term" value="F:glycerol-3-phosphate 2-O-acyltransferase activity"/>
    <property type="evidence" value="ECO:0007669"/>
    <property type="project" value="TreeGrafter"/>
</dbReference>
<accession>J3L2H7</accession>
<dbReference type="InterPro" id="IPR038765">
    <property type="entry name" value="Papain-like_cys_pep_sf"/>
</dbReference>
<dbReference type="Gramene" id="OB01G34330.1">
    <property type="protein sequence ID" value="OB01G34330.1"/>
    <property type="gene ID" value="OB01G34330"/>
</dbReference>
<organism evidence="5">
    <name type="scientific">Oryza brachyantha</name>
    <name type="common">malo sina</name>
    <dbReference type="NCBI Taxonomy" id="4533"/>
    <lineage>
        <taxon>Eukaryota</taxon>
        <taxon>Viridiplantae</taxon>
        <taxon>Streptophyta</taxon>
        <taxon>Embryophyta</taxon>
        <taxon>Tracheophyta</taxon>
        <taxon>Spermatophyta</taxon>
        <taxon>Magnoliopsida</taxon>
        <taxon>Liliopsida</taxon>
        <taxon>Poales</taxon>
        <taxon>Poaceae</taxon>
        <taxon>BOP clade</taxon>
        <taxon>Oryzoideae</taxon>
        <taxon>Oryzeae</taxon>
        <taxon>Oryzinae</taxon>
        <taxon>Oryza</taxon>
    </lineage>
</organism>